<sequence>MDIANMLISIWQVTVTCNLGTGLNSLENVLQKYEEAMKKKLLCAALFVAGISSAHAEVTTWSFVYQGFVDAATGLFDPQVKFTGSFTGEDRNLDGVIAFDELSYFESQGITFLSDKAEPDFGGCGTPYLRCQVEKFNYALTGNLDYTVATNGADEFGIYWWYSRADTGSFFHTGGGNVPSNLAWVNQYNWSDQTSFSISPAPVPEPAVALMLPAGLALMYLTRLRRRKNSI</sequence>
<name>A0AAJ4MTQ2_9BURK</name>
<dbReference type="AlphaFoldDB" id="A0AAJ4MTQ2"/>
<dbReference type="EMBL" id="CP071520">
    <property type="protein sequence ID" value="QSX96758.1"/>
    <property type="molecule type" value="Genomic_DNA"/>
</dbReference>
<reference evidence="1 2" key="1">
    <citation type="submission" date="2021-03" db="EMBL/GenBank/DDBJ databases">
        <title>Draft genome sequence of Janthinobacterium sp. strain PLB02 isolated from infected primmorphs (Lubomirskia baicalensis).</title>
        <authorList>
            <person name="Chernogor L.I."/>
            <person name="Belikov S.I."/>
            <person name="Petrushin I.S."/>
        </authorList>
    </citation>
    <scope>NUCLEOTIDE SEQUENCE [LARGE SCALE GENOMIC DNA]</scope>
    <source>
        <strain evidence="1 2">PLB02</strain>
    </source>
</reference>
<evidence type="ECO:0000313" key="2">
    <source>
        <dbReference type="Proteomes" id="UP000662821"/>
    </source>
</evidence>
<organism evidence="1 2">
    <name type="scientific">Janthinobacterium lividum</name>
    <dbReference type="NCBI Taxonomy" id="29581"/>
    <lineage>
        <taxon>Bacteria</taxon>
        <taxon>Pseudomonadati</taxon>
        <taxon>Pseudomonadota</taxon>
        <taxon>Betaproteobacteria</taxon>
        <taxon>Burkholderiales</taxon>
        <taxon>Oxalobacteraceae</taxon>
        <taxon>Janthinobacterium</taxon>
    </lineage>
</organism>
<dbReference type="Proteomes" id="UP000662821">
    <property type="component" value="Chromosome"/>
</dbReference>
<dbReference type="NCBIfam" id="TIGR02595">
    <property type="entry name" value="PEP_CTERM"/>
    <property type="match status" value="1"/>
</dbReference>
<gene>
    <name evidence="1" type="ORF">J3P46_01870</name>
</gene>
<protein>
    <submittedName>
        <fullName evidence="1">PEP-CTERM sorting domain-containing protein</fullName>
    </submittedName>
</protein>
<evidence type="ECO:0000313" key="1">
    <source>
        <dbReference type="EMBL" id="QSX96758.1"/>
    </source>
</evidence>
<accession>A0AAJ4MTQ2</accession>
<dbReference type="InterPro" id="IPR013424">
    <property type="entry name" value="Ice-binding_C"/>
</dbReference>
<dbReference type="RefSeq" id="WP_151092057.1">
    <property type="nucleotide sequence ID" value="NZ_CP071520.1"/>
</dbReference>
<proteinExistence type="predicted"/>